<dbReference type="PANTHER" id="PTHR12993">
    <property type="entry name" value="N-ACETYLGLUCOSAMINYL-PHOSPHATIDYLINOSITOL DE-N-ACETYLASE-RELATED"/>
    <property type="match status" value="1"/>
</dbReference>
<evidence type="ECO:0000313" key="3">
    <source>
        <dbReference type="EMBL" id="AJT42997.1"/>
    </source>
</evidence>
<dbReference type="PATRIC" id="fig|1618207.4.peg.1764"/>
<feature type="transmembrane region" description="Helical" evidence="2">
    <location>
        <begin position="301"/>
        <end position="322"/>
    </location>
</feature>
<organism evidence="3 4">
    <name type="scientific">Psychromicrobium lacuslunae</name>
    <dbReference type="NCBI Taxonomy" id="1618207"/>
    <lineage>
        <taxon>Bacteria</taxon>
        <taxon>Bacillati</taxon>
        <taxon>Actinomycetota</taxon>
        <taxon>Actinomycetes</taxon>
        <taxon>Micrococcales</taxon>
        <taxon>Micrococcaceae</taxon>
        <taxon>Psychromicrobium</taxon>
    </lineage>
</organism>
<feature type="transmembrane region" description="Helical" evidence="2">
    <location>
        <begin position="363"/>
        <end position="382"/>
    </location>
</feature>
<feature type="transmembrane region" description="Helical" evidence="2">
    <location>
        <begin position="334"/>
        <end position="356"/>
    </location>
</feature>
<gene>
    <name evidence="3" type="ORF">UM93_08705</name>
</gene>
<dbReference type="HOGENOM" id="CLU_049311_2_3_11"/>
<dbReference type="Proteomes" id="UP000061839">
    <property type="component" value="Chromosome"/>
</dbReference>
<keyword evidence="1" id="KW-0862">Zinc</keyword>
<dbReference type="SUPFAM" id="SSF102588">
    <property type="entry name" value="LmbE-like"/>
    <property type="match status" value="1"/>
</dbReference>
<sequence>MPAVPAAADGKYRLLLVHAHPDDESIATGGTMAYFAHSGAEVSLLTSTRGELGEVIPAELKHLEQGLPGAVDDGGRGLARVREAELGQAVAALGVQQHFFLGQGLALAPGEPATVYRDSGMSWGSDGRAQAAAKVLPGSFSRAPLEEVAGHTAALIRALRPDVVISYAADGGYGHPDHVRTHQMTVAALELAATSADSQHAAWNVPLSYSILSDRAERPHDPAAEVFWIDGELAAKREAMRAHQTQILVEHNRFALSDLSFRPLSAREGFQLLRISATEHQARQGLLSPAGATAKRSLTDWLGYTLSSVLAGVLVAALGTMLHSRTSTLGDWQLPWGALLALVLLGSTITLLSAWARSVTMGLLLGIITYATCVIFSIPRGPAPLILGNLAGSLWLYGIAVVTLLSMLPALIAALRRKAKTQNR</sequence>
<dbReference type="GO" id="GO:0016811">
    <property type="term" value="F:hydrolase activity, acting on carbon-nitrogen (but not peptide) bonds, in linear amides"/>
    <property type="evidence" value="ECO:0007669"/>
    <property type="project" value="TreeGrafter"/>
</dbReference>
<dbReference type="InterPro" id="IPR024078">
    <property type="entry name" value="LmbE-like_dom_sf"/>
</dbReference>
<evidence type="ECO:0000313" key="4">
    <source>
        <dbReference type="Proteomes" id="UP000061839"/>
    </source>
</evidence>
<dbReference type="PANTHER" id="PTHR12993:SF11">
    <property type="entry name" value="N-ACETYLGLUCOSAMINYL-PHOSPHATIDYLINOSITOL DE-N-ACETYLASE"/>
    <property type="match status" value="1"/>
</dbReference>
<dbReference type="AlphaFoldDB" id="A0A0D4C2X2"/>
<evidence type="ECO:0000256" key="1">
    <source>
        <dbReference type="ARBA" id="ARBA00022833"/>
    </source>
</evidence>
<reference evidence="3 4" key="1">
    <citation type="journal article" date="2015" name="Genome Announc.">
        <title>Complete Genome Sequencing of Protease-Producing Novel Arthrobacter sp. Strain IHBB 11108 Using PacBio Single-Molecule Real-Time Sequencing Technology.</title>
        <authorList>
            <person name="Kiran S."/>
            <person name="Swarnkar M.K."/>
            <person name="Pal M."/>
            <person name="Thakur R."/>
            <person name="Tewari R."/>
            <person name="Singh A.K."/>
            <person name="Gulati A."/>
        </authorList>
    </citation>
    <scope>NUCLEOTIDE SEQUENCE [LARGE SCALE GENOMIC DNA]</scope>
    <source>
        <strain evidence="3 4">IHBB 11108</strain>
    </source>
</reference>
<feature type="transmembrane region" description="Helical" evidence="2">
    <location>
        <begin position="394"/>
        <end position="415"/>
    </location>
</feature>
<dbReference type="STRING" id="1618207.UM93_08705"/>
<proteinExistence type="predicted"/>
<accession>A0A0D4C2X2</accession>
<dbReference type="GO" id="GO:0016137">
    <property type="term" value="P:glycoside metabolic process"/>
    <property type="evidence" value="ECO:0007669"/>
    <property type="project" value="UniProtKB-ARBA"/>
</dbReference>
<evidence type="ECO:0008006" key="5">
    <source>
        <dbReference type="Google" id="ProtNLM"/>
    </source>
</evidence>
<name>A0A0D4C2X2_9MICC</name>
<dbReference type="Gene3D" id="3.40.50.10320">
    <property type="entry name" value="LmbE-like"/>
    <property type="match status" value="1"/>
</dbReference>
<dbReference type="KEGG" id="ari:UM93_08705"/>
<dbReference type="Pfam" id="PF02585">
    <property type="entry name" value="PIG-L"/>
    <property type="match status" value="1"/>
</dbReference>
<keyword evidence="2" id="KW-0812">Transmembrane</keyword>
<keyword evidence="2" id="KW-1133">Transmembrane helix</keyword>
<keyword evidence="2" id="KW-0472">Membrane</keyword>
<dbReference type="InterPro" id="IPR003737">
    <property type="entry name" value="GlcNAc_PI_deacetylase-related"/>
</dbReference>
<evidence type="ECO:0000256" key="2">
    <source>
        <dbReference type="SAM" id="Phobius"/>
    </source>
</evidence>
<dbReference type="EMBL" id="CP011005">
    <property type="protein sequence ID" value="AJT42997.1"/>
    <property type="molecule type" value="Genomic_DNA"/>
</dbReference>
<keyword evidence="4" id="KW-1185">Reference proteome</keyword>
<protein>
    <recommendedName>
        <fullName evidence="5">1D-myo-inositol 2-acetamido-2-deoxy-alpha-D-glucopyranoside deacetylase</fullName>
    </recommendedName>
</protein>